<dbReference type="InterPro" id="IPR002889">
    <property type="entry name" value="WSC_carb-bd"/>
</dbReference>
<evidence type="ECO:0000256" key="2">
    <source>
        <dbReference type="ARBA" id="ARBA00022692"/>
    </source>
</evidence>
<comment type="subcellular location">
    <subcellularLocation>
        <location evidence="1">Membrane</location>
        <topology evidence="1">Single-pass membrane protein</topology>
    </subcellularLocation>
</comment>
<keyword evidence="4" id="KW-1133">Transmembrane helix</keyword>
<keyword evidence="2" id="KW-0812">Transmembrane</keyword>
<dbReference type="InterPro" id="IPR051836">
    <property type="entry name" value="Kremen_rcpt"/>
</dbReference>
<dbReference type="GO" id="GO:0005886">
    <property type="term" value="C:plasma membrane"/>
    <property type="evidence" value="ECO:0007669"/>
    <property type="project" value="TreeGrafter"/>
</dbReference>
<evidence type="ECO:0000259" key="7">
    <source>
        <dbReference type="PROSITE" id="PS51212"/>
    </source>
</evidence>
<evidence type="ECO:0000313" key="9">
    <source>
        <dbReference type="Proteomes" id="UP000245942"/>
    </source>
</evidence>
<evidence type="ECO:0000256" key="6">
    <source>
        <dbReference type="ARBA" id="ARBA00023180"/>
    </source>
</evidence>
<dbReference type="PROSITE" id="PS51212">
    <property type="entry name" value="WSC"/>
    <property type="match status" value="2"/>
</dbReference>
<dbReference type="Proteomes" id="UP000245942">
    <property type="component" value="Unassembled WGS sequence"/>
</dbReference>
<sequence>MAAMAIPLAHAASLATTKSTGYQAPNANWTVVGCTKDKYPDGRDLIGDYKSSSKLTPTSCLEFCDKGQWAWAGIEDGNQCFCGNDPDGAIIGPNGSNLTAQNNDGCTTPSAGDAGSNGGGPNHLLLFSSKRWPRPHIPRPENSDYEGCFADDVNNRLLPHYANVASLTNQKCFAACGAAGYDLAGTEDKSQCWCGHSSKTDLSGSTAADPSPCQLACEGDLTQYCGGYSYLSLYKSIS</sequence>
<protein>
    <submittedName>
        <fullName evidence="8">WSC-domain-containing protein</fullName>
    </submittedName>
</protein>
<reference evidence="8 9" key="1">
    <citation type="journal article" date="2018" name="Mol. Biol. Evol.">
        <title>Broad Genomic Sampling Reveals a Smut Pathogenic Ancestry of the Fungal Clade Ustilaginomycotina.</title>
        <authorList>
            <person name="Kijpornyongpan T."/>
            <person name="Mondo S.J."/>
            <person name="Barry K."/>
            <person name="Sandor L."/>
            <person name="Lee J."/>
            <person name="Lipzen A."/>
            <person name="Pangilinan J."/>
            <person name="LaButti K."/>
            <person name="Hainaut M."/>
            <person name="Henrissat B."/>
            <person name="Grigoriev I.V."/>
            <person name="Spatafora J.W."/>
            <person name="Aime M.C."/>
        </authorList>
    </citation>
    <scope>NUCLEOTIDE SEQUENCE [LARGE SCALE GENOMIC DNA]</scope>
    <source>
        <strain evidence="8 9">MCA 4718</strain>
    </source>
</reference>
<dbReference type="Pfam" id="PF01822">
    <property type="entry name" value="WSC"/>
    <property type="match status" value="2"/>
</dbReference>
<dbReference type="SMART" id="SM00321">
    <property type="entry name" value="WSC"/>
    <property type="match status" value="2"/>
</dbReference>
<evidence type="ECO:0000256" key="4">
    <source>
        <dbReference type="ARBA" id="ARBA00022989"/>
    </source>
</evidence>
<feature type="domain" description="WSC" evidence="7">
    <location>
        <begin position="28"/>
        <end position="130"/>
    </location>
</feature>
<keyword evidence="3" id="KW-0732">Signal</keyword>
<name>A0A316UDX4_9BASI</name>
<dbReference type="OrthoDB" id="5985073at2759"/>
<proteinExistence type="predicted"/>
<organism evidence="8 9">
    <name type="scientific">Pseudomicrostroma glucosiphilum</name>
    <dbReference type="NCBI Taxonomy" id="1684307"/>
    <lineage>
        <taxon>Eukaryota</taxon>
        <taxon>Fungi</taxon>
        <taxon>Dikarya</taxon>
        <taxon>Basidiomycota</taxon>
        <taxon>Ustilaginomycotina</taxon>
        <taxon>Exobasidiomycetes</taxon>
        <taxon>Microstromatales</taxon>
        <taxon>Microstromatales incertae sedis</taxon>
        <taxon>Pseudomicrostroma</taxon>
    </lineage>
</organism>
<feature type="domain" description="WSC" evidence="7">
    <location>
        <begin position="142"/>
        <end position="237"/>
    </location>
</feature>
<keyword evidence="5" id="KW-0472">Membrane</keyword>
<dbReference type="AlphaFoldDB" id="A0A316UDX4"/>
<dbReference type="EMBL" id="KZ819325">
    <property type="protein sequence ID" value="PWN21285.1"/>
    <property type="molecule type" value="Genomic_DNA"/>
</dbReference>
<accession>A0A316UDX4</accession>
<gene>
    <name evidence="8" type="ORF">BCV69DRAFT_298312</name>
</gene>
<dbReference type="STRING" id="1684307.A0A316UDX4"/>
<dbReference type="RefSeq" id="XP_025348445.1">
    <property type="nucleotide sequence ID" value="XM_025494207.1"/>
</dbReference>
<evidence type="ECO:0000256" key="5">
    <source>
        <dbReference type="ARBA" id="ARBA00023136"/>
    </source>
</evidence>
<keyword evidence="6" id="KW-0325">Glycoprotein</keyword>
<dbReference type="PANTHER" id="PTHR24269:SF16">
    <property type="entry name" value="PROTEIN SLG1"/>
    <property type="match status" value="1"/>
</dbReference>
<evidence type="ECO:0000313" key="8">
    <source>
        <dbReference type="EMBL" id="PWN21285.1"/>
    </source>
</evidence>
<evidence type="ECO:0000256" key="1">
    <source>
        <dbReference type="ARBA" id="ARBA00004167"/>
    </source>
</evidence>
<dbReference type="GeneID" id="37015941"/>
<keyword evidence="9" id="KW-1185">Reference proteome</keyword>
<dbReference type="PANTHER" id="PTHR24269">
    <property type="entry name" value="KREMEN PROTEIN"/>
    <property type="match status" value="1"/>
</dbReference>
<evidence type="ECO:0000256" key="3">
    <source>
        <dbReference type="ARBA" id="ARBA00022729"/>
    </source>
</evidence>